<keyword evidence="4 8" id="KW-0812">Transmembrane</keyword>
<feature type="transmembrane region" description="Helical" evidence="8">
    <location>
        <begin position="26"/>
        <end position="45"/>
    </location>
</feature>
<evidence type="ECO:0000256" key="3">
    <source>
        <dbReference type="ARBA" id="ARBA00022448"/>
    </source>
</evidence>
<evidence type="ECO:0000256" key="5">
    <source>
        <dbReference type="ARBA" id="ARBA00022989"/>
    </source>
</evidence>
<dbReference type="PANTHER" id="PTHR23503">
    <property type="entry name" value="SOLUTE CARRIER FAMILY 2"/>
    <property type="match status" value="1"/>
</dbReference>
<dbReference type="Pfam" id="PF00083">
    <property type="entry name" value="Sugar_tr"/>
    <property type="match status" value="2"/>
</dbReference>
<feature type="transmembrane region" description="Helical" evidence="8">
    <location>
        <begin position="444"/>
        <end position="469"/>
    </location>
</feature>
<feature type="transmembrane region" description="Helical" evidence="8">
    <location>
        <begin position="419"/>
        <end position="438"/>
    </location>
</feature>
<feature type="region of interest" description="Disordered" evidence="7">
    <location>
        <begin position="270"/>
        <end position="326"/>
    </location>
</feature>
<evidence type="ECO:0000256" key="1">
    <source>
        <dbReference type="ARBA" id="ARBA00004141"/>
    </source>
</evidence>
<feature type="transmembrane region" description="Helical" evidence="8">
    <location>
        <begin position="205"/>
        <end position="223"/>
    </location>
</feature>
<dbReference type="InterPro" id="IPR045263">
    <property type="entry name" value="GLUT"/>
</dbReference>
<feature type="transmembrane region" description="Helical" evidence="8">
    <location>
        <begin position="389"/>
        <end position="407"/>
    </location>
</feature>
<dbReference type="Proteomes" id="UP000262825">
    <property type="component" value="Unassembled WGS sequence"/>
</dbReference>
<dbReference type="VEuPathDB" id="FungiDB:SCODWIG_01777"/>
<keyword evidence="5 8" id="KW-1133">Transmembrane helix</keyword>
<evidence type="ECO:0000259" key="9">
    <source>
        <dbReference type="PROSITE" id="PS50850"/>
    </source>
</evidence>
<feature type="transmembrane region" description="Helical" evidence="8">
    <location>
        <begin position="141"/>
        <end position="162"/>
    </location>
</feature>
<comment type="subcellular location">
    <subcellularLocation>
        <location evidence="1">Membrane</location>
        <topology evidence="1">Multi-pass membrane protein</topology>
    </subcellularLocation>
</comment>
<feature type="transmembrane region" description="Helical" evidence="8">
    <location>
        <begin position="506"/>
        <end position="529"/>
    </location>
</feature>
<proteinExistence type="inferred from homology"/>
<dbReference type="InterPro" id="IPR005829">
    <property type="entry name" value="Sugar_transporter_CS"/>
</dbReference>
<keyword evidence="11" id="KW-1185">Reference proteome</keyword>
<dbReference type="EMBL" id="UFAJ01000253">
    <property type="protein sequence ID" value="SSD60016.1"/>
    <property type="molecule type" value="Genomic_DNA"/>
</dbReference>
<organism evidence="10 11">
    <name type="scientific">Saccharomycodes ludwigii</name>
    <dbReference type="NCBI Taxonomy" id="36035"/>
    <lineage>
        <taxon>Eukaryota</taxon>
        <taxon>Fungi</taxon>
        <taxon>Dikarya</taxon>
        <taxon>Ascomycota</taxon>
        <taxon>Saccharomycotina</taxon>
        <taxon>Saccharomycetes</taxon>
        <taxon>Saccharomycodales</taxon>
        <taxon>Saccharomycodaceae</taxon>
        <taxon>Saccharomycodes</taxon>
    </lineage>
</organism>
<dbReference type="SUPFAM" id="SSF103473">
    <property type="entry name" value="MFS general substrate transporter"/>
    <property type="match status" value="1"/>
</dbReference>
<dbReference type="PROSITE" id="PS00216">
    <property type="entry name" value="SUGAR_TRANSPORT_1"/>
    <property type="match status" value="1"/>
</dbReference>
<dbReference type="InterPro" id="IPR020846">
    <property type="entry name" value="MFS_dom"/>
</dbReference>
<evidence type="ECO:0000256" key="8">
    <source>
        <dbReference type="SAM" id="Phobius"/>
    </source>
</evidence>
<sequence length="545" mass="59711">MADTNLLPSSYGRPESPKEKSVTNKLLFATIVACFGSLQYGYHMAELNAPQSVLSCHTTGTDNAMSDPLYYSLGLKNCVAMSEQQIGLITSVFSIGGLFGSLYAGVLADIHGRRKISFFNAFLSILGSLLLTFSNSFTQFLIGRLTCGLAAGSSVVVTPLLLTEIAPNNLKGALGSMNQVSINLGILLTQVLSLKWATINQWRNILFVGVILATINFILLFKVHESPKWLVNRGYLDEAEDVLRGLRGGTRADTRNEINEWLSVRSVSRTQLSKQQDENNNNGSNSNLVMLGPSPANNTKQNNKKDSSYQSLHARSTSPLVSAHSNREFEENEEIKEISMWQYIKSNHYNKSRFMITMILMGQQFVGINSIICYGVKVIGDLVSEGNTAIIVNVGISILNVVVTFASSPLIDKWGRKPLLIGSSFSMGLSSLFISYGLKANSAQLLIFFTFLYIGVFAIGMGPIPFLVISELTPDEAIGAAQSYGTTCNWIAVFIVAYGFPVLDSIIGISPIFIIFGVVAFLFSIFVYYRFPETKGRSTKVGLWD</sequence>
<evidence type="ECO:0000256" key="2">
    <source>
        <dbReference type="ARBA" id="ARBA00010992"/>
    </source>
</evidence>
<evidence type="ECO:0000256" key="7">
    <source>
        <dbReference type="SAM" id="MobiDB-lite"/>
    </source>
</evidence>
<dbReference type="InterPro" id="IPR005828">
    <property type="entry name" value="MFS_sugar_transport-like"/>
</dbReference>
<reference evidence="11" key="1">
    <citation type="submission" date="2018-06" db="EMBL/GenBank/DDBJ databases">
        <authorList>
            <person name="Guldener U."/>
        </authorList>
    </citation>
    <scope>NUCLEOTIDE SEQUENCE [LARGE SCALE GENOMIC DNA]</scope>
    <source>
        <strain evidence="11">UTAD17</strain>
    </source>
</reference>
<feature type="transmembrane region" description="Helical" evidence="8">
    <location>
        <begin position="354"/>
        <end position="377"/>
    </location>
</feature>
<dbReference type="InterPro" id="IPR003663">
    <property type="entry name" value="Sugar/inositol_transpt"/>
</dbReference>
<dbReference type="GO" id="GO:0016020">
    <property type="term" value="C:membrane"/>
    <property type="evidence" value="ECO:0007669"/>
    <property type="project" value="UniProtKB-SubCell"/>
</dbReference>
<dbReference type="AlphaFoldDB" id="A0A376B5N9"/>
<dbReference type="InterPro" id="IPR036259">
    <property type="entry name" value="MFS_trans_sf"/>
</dbReference>
<dbReference type="OrthoDB" id="4540492at2759"/>
<feature type="transmembrane region" description="Helical" evidence="8">
    <location>
        <begin position="86"/>
        <end position="106"/>
    </location>
</feature>
<evidence type="ECO:0000256" key="6">
    <source>
        <dbReference type="ARBA" id="ARBA00023136"/>
    </source>
</evidence>
<evidence type="ECO:0000313" key="11">
    <source>
        <dbReference type="Proteomes" id="UP000262825"/>
    </source>
</evidence>
<feature type="transmembrane region" description="Helical" evidence="8">
    <location>
        <begin position="481"/>
        <end position="500"/>
    </location>
</feature>
<feature type="compositionally biased region" description="Polar residues" evidence="7">
    <location>
        <begin position="308"/>
        <end position="324"/>
    </location>
</feature>
<feature type="domain" description="Major facilitator superfamily (MFS) profile" evidence="9">
    <location>
        <begin position="29"/>
        <end position="535"/>
    </location>
</feature>
<dbReference type="GO" id="GO:0015149">
    <property type="term" value="F:hexose transmembrane transporter activity"/>
    <property type="evidence" value="ECO:0007669"/>
    <property type="project" value="TreeGrafter"/>
</dbReference>
<dbReference type="PROSITE" id="PS50850">
    <property type="entry name" value="MFS"/>
    <property type="match status" value="1"/>
</dbReference>
<comment type="similarity">
    <text evidence="2">Belongs to the major facilitator superfamily. Sugar transporter (TC 2.A.1.1) family.</text>
</comment>
<protein>
    <submittedName>
        <fullName evidence="10">Related to Probable metabolite transport protein YBR241C</fullName>
    </submittedName>
</protein>
<gene>
    <name evidence="10" type="ORF">SCODWIG_01777</name>
</gene>
<evidence type="ECO:0000313" key="10">
    <source>
        <dbReference type="EMBL" id="SSD60016.1"/>
    </source>
</evidence>
<accession>A0A376B5N9</accession>
<feature type="transmembrane region" description="Helical" evidence="8">
    <location>
        <begin position="118"/>
        <end position="135"/>
    </location>
</feature>
<name>A0A376B5N9_9ASCO</name>
<keyword evidence="6 8" id="KW-0472">Membrane</keyword>
<evidence type="ECO:0000256" key="4">
    <source>
        <dbReference type="ARBA" id="ARBA00022692"/>
    </source>
</evidence>
<dbReference type="PANTHER" id="PTHR23503:SF8">
    <property type="entry name" value="FACILITATED GLUCOSE TRANSPORTER PROTEIN 1"/>
    <property type="match status" value="1"/>
</dbReference>
<dbReference type="Gene3D" id="1.20.1250.20">
    <property type="entry name" value="MFS general substrate transporter like domains"/>
    <property type="match status" value="2"/>
</dbReference>
<keyword evidence="3" id="KW-0813">Transport</keyword>
<dbReference type="PRINTS" id="PR00171">
    <property type="entry name" value="SUGRTRNSPORT"/>
</dbReference>